<reference evidence="1 2" key="1">
    <citation type="submission" date="2016-10" db="EMBL/GenBank/DDBJ databases">
        <title>Draft genome sequence of Coniochaeta ligniaria NRRL30616, a lignocellulolytic fungus for bioabatement of inhibitors in plant biomass hydrolysates.</title>
        <authorList>
            <consortium name="DOE Joint Genome Institute"/>
            <person name="Jimenez D.J."/>
            <person name="Hector R.E."/>
            <person name="Riley R."/>
            <person name="Sun H."/>
            <person name="Grigoriev I.V."/>
            <person name="Van Elsas J.D."/>
            <person name="Nichols N.N."/>
        </authorList>
    </citation>
    <scope>NUCLEOTIDE SEQUENCE [LARGE SCALE GENOMIC DNA]</scope>
    <source>
        <strain evidence="1 2">NRRL 30616</strain>
    </source>
</reference>
<sequence length="249" mass="26837">MPPPDAAAPKPRRDAVRAEATAIIAECCVSMHVIMYGTMQSDDSLGQSTTLEVPTTNHTNYVRPLISRLAHLRAISARRDHSSGQLCATLVWSLGPRRGVTCVQERQTTGTEGARASVKLRLTPTHPTILHSNQGRTTIIFGHAFVVMDLDHTAASSPRSHLDQKREAEPSQEIHTQLGLPAAISPGRLYCAVGPAVIVDYYAQQAVAGTGAIPPRASSQCGIADCELFAASPIHKIPQCHYITHVHSF</sequence>
<organism evidence="1 2">
    <name type="scientific">Coniochaeta ligniaria NRRL 30616</name>
    <dbReference type="NCBI Taxonomy" id="1408157"/>
    <lineage>
        <taxon>Eukaryota</taxon>
        <taxon>Fungi</taxon>
        <taxon>Dikarya</taxon>
        <taxon>Ascomycota</taxon>
        <taxon>Pezizomycotina</taxon>
        <taxon>Sordariomycetes</taxon>
        <taxon>Sordariomycetidae</taxon>
        <taxon>Coniochaetales</taxon>
        <taxon>Coniochaetaceae</taxon>
        <taxon>Coniochaeta</taxon>
    </lineage>
</organism>
<evidence type="ECO:0000313" key="2">
    <source>
        <dbReference type="Proteomes" id="UP000182658"/>
    </source>
</evidence>
<gene>
    <name evidence="1" type="ORF">CONLIGDRAFT_646719</name>
</gene>
<dbReference type="EMBL" id="KV875100">
    <property type="protein sequence ID" value="OIW26560.1"/>
    <property type="molecule type" value="Genomic_DNA"/>
</dbReference>
<name>A0A1J7J9U7_9PEZI</name>
<dbReference type="InParanoid" id="A0A1J7J9U7"/>
<keyword evidence="2" id="KW-1185">Reference proteome</keyword>
<dbReference type="AlphaFoldDB" id="A0A1J7J9U7"/>
<evidence type="ECO:0000313" key="1">
    <source>
        <dbReference type="EMBL" id="OIW26560.1"/>
    </source>
</evidence>
<dbReference type="Proteomes" id="UP000182658">
    <property type="component" value="Unassembled WGS sequence"/>
</dbReference>
<proteinExistence type="predicted"/>
<accession>A0A1J7J9U7</accession>
<protein>
    <submittedName>
        <fullName evidence="1">Uncharacterized protein</fullName>
    </submittedName>
</protein>